<name>A0ABT7INW6_9BURK</name>
<dbReference type="GO" id="GO:0005524">
    <property type="term" value="F:ATP binding"/>
    <property type="evidence" value="ECO:0007669"/>
    <property type="project" value="UniProtKB-KW"/>
</dbReference>
<evidence type="ECO:0000259" key="2">
    <source>
        <dbReference type="Pfam" id="PF13635"/>
    </source>
</evidence>
<proteinExistence type="predicted"/>
<sequence length="386" mass="42766">MSFIERSVAALLQSSRPSKACVLLGPRQAGKTTLLSMLSGRGSAAWYSGDDCASAAALLGLQASSDIRTLLLSADTVIIDEAQRIPGIGLLIKRLADADAWLEKPVRLFAAASSSLELSAGVRESALGRIEEICVWPLSTAELAGSSSWGTTLQNLGTRIVYGTYPEVCTHPEDAKKILINHCGAMLYKDLFDLSGIRFSIKFENLVRLLARSIGSVVTYEGLGRETGLAKATVMDYIRLLEECFIIKVCPSFSKNLGNEMKKGKKIYFCDTGIRNAVIRDFSPLSSRADAGALWENFFFMERVKYHSLQQDFSEIYFWKTTGHKPQTVDFIELTDQKMRAFDCRLSPKARAKSSEAFIKTYPDCPLEVVSPNDLMRLWQPKLPFN</sequence>
<keyword evidence="3" id="KW-0067">ATP-binding</keyword>
<dbReference type="Pfam" id="PF13635">
    <property type="entry name" value="DUF4143"/>
    <property type="match status" value="1"/>
</dbReference>
<dbReference type="InterPro" id="IPR041682">
    <property type="entry name" value="AAA_14"/>
</dbReference>
<organism evidence="3 4">
    <name type="scientific">Mesosutterella faecium</name>
    <dbReference type="NCBI Taxonomy" id="2925194"/>
    <lineage>
        <taxon>Bacteria</taxon>
        <taxon>Pseudomonadati</taxon>
        <taxon>Pseudomonadota</taxon>
        <taxon>Betaproteobacteria</taxon>
        <taxon>Burkholderiales</taxon>
        <taxon>Sutterellaceae</taxon>
        <taxon>Mesosutterella</taxon>
    </lineage>
</organism>
<dbReference type="SUPFAM" id="SSF52540">
    <property type="entry name" value="P-loop containing nucleoside triphosphate hydrolases"/>
    <property type="match status" value="1"/>
</dbReference>
<gene>
    <name evidence="3" type="ORF">MUN46_009000</name>
</gene>
<evidence type="ECO:0000259" key="1">
    <source>
        <dbReference type="Pfam" id="PF13173"/>
    </source>
</evidence>
<dbReference type="PANTHER" id="PTHR43566">
    <property type="entry name" value="CONSERVED PROTEIN"/>
    <property type="match status" value="1"/>
</dbReference>
<dbReference type="RefSeq" id="WP_243377707.1">
    <property type="nucleotide sequence ID" value="NZ_JAKZJU020000001.1"/>
</dbReference>
<feature type="domain" description="AAA" evidence="1">
    <location>
        <begin position="19"/>
        <end position="143"/>
    </location>
</feature>
<protein>
    <submittedName>
        <fullName evidence="3">ATP-binding protein</fullName>
    </submittedName>
</protein>
<dbReference type="Proteomes" id="UP001165481">
    <property type="component" value="Unassembled WGS sequence"/>
</dbReference>
<evidence type="ECO:0000313" key="3">
    <source>
        <dbReference type="EMBL" id="MDL2060069.1"/>
    </source>
</evidence>
<accession>A0ABT7INW6</accession>
<dbReference type="PANTHER" id="PTHR43566:SF1">
    <property type="entry name" value="AAA+ ATPASE DOMAIN-CONTAINING PROTEIN"/>
    <property type="match status" value="1"/>
</dbReference>
<dbReference type="Pfam" id="PF13173">
    <property type="entry name" value="AAA_14"/>
    <property type="match status" value="1"/>
</dbReference>
<comment type="caution">
    <text evidence="3">The sequence shown here is derived from an EMBL/GenBank/DDBJ whole genome shotgun (WGS) entry which is preliminary data.</text>
</comment>
<keyword evidence="3" id="KW-0547">Nucleotide-binding</keyword>
<dbReference type="InterPro" id="IPR025420">
    <property type="entry name" value="DUF4143"/>
</dbReference>
<dbReference type="InterPro" id="IPR027417">
    <property type="entry name" value="P-loop_NTPase"/>
</dbReference>
<feature type="domain" description="DUF4143" evidence="2">
    <location>
        <begin position="189"/>
        <end position="341"/>
    </location>
</feature>
<reference evidence="3" key="1">
    <citation type="submission" date="2023-03" db="EMBL/GenBank/DDBJ databases">
        <title>Mesosutterella sp. nov. isolated from porcine feces.</title>
        <authorList>
            <person name="Yu S."/>
        </authorList>
    </citation>
    <scope>NUCLEOTIDE SEQUENCE</scope>
    <source>
        <strain evidence="3">AGMB02718</strain>
    </source>
</reference>
<dbReference type="EMBL" id="JAKZJU020000001">
    <property type="protein sequence ID" value="MDL2060069.1"/>
    <property type="molecule type" value="Genomic_DNA"/>
</dbReference>
<keyword evidence="4" id="KW-1185">Reference proteome</keyword>
<evidence type="ECO:0000313" key="4">
    <source>
        <dbReference type="Proteomes" id="UP001165481"/>
    </source>
</evidence>